<evidence type="ECO:0008006" key="3">
    <source>
        <dbReference type="Google" id="ProtNLM"/>
    </source>
</evidence>
<accession>A0ABS0S742</accession>
<comment type="caution">
    <text evidence="1">The sequence shown here is derived from an EMBL/GenBank/DDBJ whole genome shotgun (WGS) entry which is preliminary data.</text>
</comment>
<keyword evidence="2" id="KW-1185">Reference proteome</keyword>
<organism evidence="1 2">
    <name type="scientific">Aquamicrobium zhengzhouense</name>
    <dbReference type="NCBI Taxonomy" id="2781738"/>
    <lineage>
        <taxon>Bacteria</taxon>
        <taxon>Pseudomonadati</taxon>
        <taxon>Pseudomonadota</taxon>
        <taxon>Alphaproteobacteria</taxon>
        <taxon>Hyphomicrobiales</taxon>
        <taxon>Phyllobacteriaceae</taxon>
        <taxon>Aquamicrobium</taxon>
    </lineage>
</organism>
<protein>
    <recommendedName>
        <fullName evidence="3">Cell division protein FtsL</fullName>
    </recommendedName>
</protein>
<evidence type="ECO:0000313" key="1">
    <source>
        <dbReference type="EMBL" id="MBI1619107.1"/>
    </source>
</evidence>
<proteinExistence type="predicted"/>
<reference evidence="1 2" key="1">
    <citation type="submission" date="2020-10" db="EMBL/GenBank/DDBJ databases">
        <title>Aquamicrobium zhengzhouensis sp. nov., a exopolysaccharide producing bacterium isolated from farmland soil.</title>
        <authorList>
            <person name="Wang X."/>
        </authorList>
    </citation>
    <scope>NUCLEOTIDE SEQUENCE [LARGE SCALE GENOMIC DNA]</scope>
    <source>
        <strain evidence="2">cd-1</strain>
    </source>
</reference>
<gene>
    <name evidence="1" type="ORF">IOD40_00305</name>
</gene>
<dbReference type="EMBL" id="JADGMQ010000001">
    <property type="protein sequence ID" value="MBI1619107.1"/>
    <property type="molecule type" value="Genomic_DNA"/>
</dbReference>
<dbReference type="Proteomes" id="UP000601789">
    <property type="component" value="Unassembled WGS sequence"/>
</dbReference>
<sequence>MFRITDIVLVIAMVGAAAFTYTTKHAAEAEYAKIRKLEAAIRLEEESIDLLKADWSLLTQPSRLQKLADRYYDDLHLVPIEPHQIAEFNELPERVLRIEELLGGTEATANTQGVDDLTTSGVQE</sequence>
<evidence type="ECO:0000313" key="2">
    <source>
        <dbReference type="Proteomes" id="UP000601789"/>
    </source>
</evidence>
<name>A0ABS0S742_9HYPH</name>